<organism evidence="1 2">
    <name type="scientific">Kushneria marisflavi</name>
    <dbReference type="NCBI Taxonomy" id="157779"/>
    <lineage>
        <taxon>Bacteria</taxon>
        <taxon>Pseudomonadati</taxon>
        <taxon>Pseudomonadota</taxon>
        <taxon>Gammaproteobacteria</taxon>
        <taxon>Oceanospirillales</taxon>
        <taxon>Halomonadaceae</taxon>
        <taxon>Kushneria</taxon>
    </lineage>
</organism>
<accession>A0A240USK9</accession>
<dbReference type="EMBL" id="CP021358">
    <property type="protein sequence ID" value="ART64126.1"/>
    <property type="molecule type" value="Genomic_DNA"/>
</dbReference>
<dbReference type="AlphaFoldDB" id="A0A240USK9"/>
<dbReference type="GO" id="GO:0030288">
    <property type="term" value="C:outer membrane-bounded periplasmic space"/>
    <property type="evidence" value="ECO:0007669"/>
    <property type="project" value="TreeGrafter"/>
</dbReference>
<dbReference type="KEGG" id="kma:B9H00_14565"/>
<keyword evidence="2" id="KW-1185">Reference proteome</keyword>
<dbReference type="Pfam" id="PF13416">
    <property type="entry name" value="SBP_bac_8"/>
    <property type="match status" value="1"/>
</dbReference>
<evidence type="ECO:0000313" key="1">
    <source>
        <dbReference type="EMBL" id="ART64126.1"/>
    </source>
</evidence>
<dbReference type="SUPFAM" id="SSF53850">
    <property type="entry name" value="Periplasmic binding protein-like II"/>
    <property type="match status" value="1"/>
</dbReference>
<dbReference type="OrthoDB" id="8673316at2"/>
<dbReference type="Gene3D" id="3.40.190.10">
    <property type="entry name" value="Periplasmic binding protein-like II"/>
    <property type="match status" value="2"/>
</dbReference>
<reference evidence="1 2" key="1">
    <citation type="submission" date="2017-05" db="EMBL/GenBank/DDBJ databases">
        <authorList>
            <person name="Song R."/>
            <person name="Chenine A.L."/>
            <person name="Ruprecht R.M."/>
        </authorList>
    </citation>
    <scope>NUCLEOTIDE SEQUENCE [LARGE SCALE GENOMIC DNA]</scope>
    <source>
        <strain evidence="1">SW32</strain>
    </source>
</reference>
<dbReference type="Proteomes" id="UP000194457">
    <property type="component" value="Chromosome"/>
</dbReference>
<dbReference type="InterPro" id="IPR006059">
    <property type="entry name" value="SBP"/>
</dbReference>
<proteinExistence type="predicted"/>
<name>A0A240USK9_9GAMM</name>
<sequence>MATRLMLMPASFKALCRAVLIMLLILAAAASDAEGTGTISPGHLHLEGQGVERLNIQGVVEADVLRPVLEAFHRRYPGITLDYRDASRGEPQPFTAIPSDVDLLMSSAMAQQYRLANAGLAQPLGEGVINPAWPQDARWRDELIGLTQEPLVMVYRRELADRAQPPTDHASLLALLNHHRDALTGRVVTYDPARSPTGFMAVAQDVARSTEAWTLFEAMGQADTQLVDSTAAMLQGLIEGRYLIGYNLIGSYARRAVQHHPELVMQAPDDYALALQRLALIPGTAPHPSTARRFLAFITSNEGQAVMTSLTPLGSPLAVHDATGGEASLEPIRLTPGLLALIDPLKRQALLHRWQTIFNSDRHFVSHTVEGEVE</sequence>
<gene>
    <name evidence="1" type="ORF">B9H00_14565</name>
</gene>
<evidence type="ECO:0000313" key="2">
    <source>
        <dbReference type="Proteomes" id="UP000194457"/>
    </source>
</evidence>
<dbReference type="RefSeq" id="WP_086901265.1">
    <property type="nucleotide sequence ID" value="NZ_CP021358.1"/>
</dbReference>
<dbReference type="PANTHER" id="PTHR30006:SF25">
    <property type="entry name" value="PHOSPHOGLYCERATE TRANSPORT REGULATORY PROTEIN PGTC"/>
    <property type="match status" value="1"/>
</dbReference>
<dbReference type="PANTHER" id="PTHR30006">
    <property type="entry name" value="THIAMINE-BINDING PERIPLASMIC PROTEIN-RELATED"/>
    <property type="match status" value="1"/>
</dbReference>
<protein>
    <submittedName>
        <fullName evidence="1">Uncharacterized protein</fullName>
    </submittedName>
</protein>